<reference evidence="1" key="1">
    <citation type="submission" date="2018-10" db="EMBL/GenBank/DDBJ databases">
        <authorList>
            <person name="Hinsinger D."/>
            <person name="Liang X."/>
            <person name="Strijk J.S."/>
        </authorList>
    </citation>
    <scope>NUCLEOTIDE SEQUENCE</scope>
</reference>
<dbReference type="AlphaFoldDB" id="A0A411LW90"/>
<evidence type="ECO:0000313" key="1">
    <source>
        <dbReference type="EMBL" id="QBF03683.1"/>
    </source>
</evidence>
<proteinExistence type="predicted"/>
<organism evidence="1">
    <name type="scientific">Laurus azorica</name>
    <dbReference type="NCBI Taxonomy" id="136121"/>
    <lineage>
        <taxon>Eukaryota</taxon>
        <taxon>Viridiplantae</taxon>
        <taxon>Streptophyta</taxon>
        <taxon>Embryophyta</taxon>
        <taxon>Tracheophyta</taxon>
        <taxon>Spermatophyta</taxon>
        <taxon>Magnoliopsida</taxon>
        <taxon>Magnoliidae</taxon>
        <taxon>Laurales</taxon>
        <taxon>Lauraceae</taxon>
        <taxon>Laurus</taxon>
    </lineage>
</organism>
<keyword evidence="1" id="KW-0934">Plastid</keyword>
<accession>A0A411LW90</accession>
<name>A0A411LW90_9MAGN</name>
<dbReference type="EMBL" id="MK041220">
    <property type="protein sequence ID" value="QBF03683.1"/>
    <property type="molecule type" value="Genomic_DNA"/>
</dbReference>
<gene>
    <name evidence="1" type="primary">psaI</name>
</gene>
<sequence>MKYFDLFISFFTHNGFTWTNT</sequence>
<keyword evidence="1" id="KW-0150">Chloroplast</keyword>
<reference evidence="1" key="2">
    <citation type="journal article" date="2019" name="Mitochondrial DNA Part B Resour">
        <title>The plastome sequence of Laurus azorica (Seub.) Franco, an endemic tree species of the Azores islands.</title>
        <authorList>
            <person name="Liang X.-J."/>
            <person name="Hinsinger D.D."/>
            <person name="Elias R.B."/>
            <person name="Strijk J.S."/>
        </authorList>
    </citation>
    <scope>NUCLEOTIDE SEQUENCE</scope>
</reference>
<geneLocation type="chloroplast" evidence="1"/>
<protein>
    <submittedName>
        <fullName evidence="1">Photosystem I subunit VIII</fullName>
    </submittedName>
</protein>